<name>A0AA89I4F6_9LACO</name>
<dbReference type="PANTHER" id="PTHR10000:SF8">
    <property type="entry name" value="HAD SUPERFAMILY HYDROLASE-LIKE, TYPE 3"/>
    <property type="match status" value="1"/>
</dbReference>
<dbReference type="EMBL" id="AYZB01000001">
    <property type="protein sequence ID" value="KRM24496.1"/>
    <property type="molecule type" value="Genomic_DNA"/>
</dbReference>
<organism evidence="1 2">
    <name type="scientific">Latilactobacillus graminis DSM 20719</name>
    <dbReference type="NCBI Taxonomy" id="1423752"/>
    <lineage>
        <taxon>Bacteria</taxon>
        <taxon>Bacillati</taxon>
        <taxon>Bacillota</taxon>
        <taxon>Bacilli</taxon>
        <taxon>Lactobacillales</taxon>
        <taxon>Lactobacillaceae</taxon>
        <taxon>Latilactobacillus</taxon>
    </lineage>
</organism>
<dbReference type="InterPro" id="IPR000150">
    <property type="entry name" value="Cof"/>
</dbReference>
<dbReference type="SFLD" id="SFLDG01140">
    <property type="entry name" value="C2.B:_Phosphomannomutase_and_P"/>
    <property type="match status" value="1"/>
</dbReference>
<accession>A0AA89I4F6</accession>
<evidence type="ECO:0000313" key="1">
    <source>
        <dbReference type="EMBL" id="KRM24496.1"/>
    </source>
</evidence>
<dbReference type="Pfam" id="PF08282">
    <property type="entry name" value="Hydrolase_3"/>
    <property type="match status" value="1"/>
</dbReference>
<dbReference type="RefSeq" id="WP_057907293.1">
    <property type="nucleotide sequence ID" value="NZ_AYZB01000001.1"/>
</dbReference>
<evidence type="ECO:0000313" key="2">
    <source>
        <dbReference type="Proteomes" id="UP000050823"/>
    </source>
</evidence>
<dbReference type="PROSITE" id="PS01229">
    <property type="entry name" value="COF_2"/>
    <property type="match status" value="1"/>
</dbReference>
<dbReference type="InterPro" id="IPR006379">
    <property type="entry name" value="HAD-SF_hydro_IIB"/>
</dbReference>
<dbReference type="AlphaFoldDB" id="A0AA89I4F6"/>
<dbReference type="Gene3D" id="3.30.1240.10">
    <property type="match status" value="1"/>
</dbReference>
<reference evidence="1 2" key="1">
    <citation type="journal article" date="2015" name="Genome Announc.">
        <title>Expanding the biotechnology potential of lactobacilli through comparative genomics of 213 strains and associated genera.</title>
        <authorList>
            <person name="Sun Z."/>
            <person name="Harris H.M."/>
            <person name="McCann A."/>
            <person name="Guo C."/>
            <person name="Argimon S."/>
            <person name="Zhang W."/>
            <person name="Yang X."/>
            <person name="Jeffery I.B."/>
            <person name="Cooney J.C."/>
            <person name="Kagawa T.F."/>
            <person name="Liu W."/>
            <person name="Song Y."/>
            <person name="Salvetti E."/>
            <person name="Wrobel A."/>
            <person name="Rasinkangas P."/>
            <person name="Parkhill J."/>
            <person name="Rea M.C."/>
            <person name="O'Sullivan O."/>
            <person name="Ritari J."/>
            <person name="Douillard F.P."/>
            <person name="Paul Ross R."/>
            <person name="Yang R."/>
            <person name="Briner A.E."/>
            <person name="Felis G.E."/>
            <person name="de Vos W.M."/>
            <person name="Barrangou R."/>
            <person name="Klaenhammer T.R."/>
            <person name="Caufield P.W."/>
            <person name="Cui Y."/>
            <person name="Zhang H."/>
            <person name="O'Toole P.W."/>
        </authorList>
    </citation>
    <scope>NUCLEOTIDE SEQUENCE [LARGE SCALE GENOMIC DNA]</scope>
    <source>
        <strain evidence="1 2">DSM 20719</strain>
    </source>
</reference>
<gene>
    <name evidence="1" type="ORF">FC90_GL000201</name>
</gene>
<dbReference type="NCBIfam" id="NF007806">
    <property type="entry name" value="PRK10513.1"/>
    <property type="match status" value="1"/>
</dbReference>
<proteinExistence type="predicted"/>
<dbReference type="SFLD" id="SFLDG01144">
    <property type="entry name" value="C2.B.4:_PGP_Like"/>
    <property type="match status" value="1"/>
</dbReference>
<dbReference type="GO" id="GO:0005829">
    <property type="term" value="C:cytosol"/>
    <property type="evidence" value="ECO:0007669"/>
    <property type="project" value="TreeGrafter"/>
</dbReference>
<dbReference type="CDD" id="cd07516">
    <property type="entry name" value="HAD_Pase"/>
    <property type="match status" value="1"/>
</dbReference>
<dbReference type="GO" id="GO:0016791">
    <property type="term" value="F:phosphatase activity"/>
    <property type="evidence" value="ECO:0007669"/>
    <property type="project" value="UniProtKB-ARBA"/>
</dbReference>
<dbReference type="GO" id="GO:0000287">
    <property type="term" value="F:magnesium ion binding"/>
    <property type="evidence" value="ECO:0007669"/>
    <property type="project" value="TreeGrafter"/>
</dbReference>
<dbReference type="PANTHER" id="PTHR10000">
    <property type="entry name" value="PHOSPHOSERINE PHOSPHATASE"/>
    <property type="match status" value="1"/>
</dbReference>
<dbReference type="InterPro" id="IPR023214">
    <property type="entry name" value="HAD_sf"/>
</dbReference>
<dbReference type="InterPro" id="IPR036412">
    <property type="entry name" value="HAD-like_sf"/>
</dbReference>
<dbReference type="PROSITE" id="PS01228">
    <property type="entry name" value="COF_1"/>
    <property type="match status" value="1"/>
</dbReference>
<dbReference type="Gene3D" id="3.40.50.1000">
    <property type="entry name" value="HAD superfamily/HAD-like"/>
    <property type="match status" value="1"/>
</dbReference>
<dbReference type="Proteomes" id="UP000050823">
    <property type="component" value="Unassembled WGS sequence"/>
</dbReference>
<protein>
    <submittedName>
        <fullName evidence="1">Phosphatase YidA</fullName>
    </submittedName>
</protein>
<dbReference type="SFLD" id="SFLDS00003">
    <property type="entry name" value="Haloacid_Dehalogenase"/>
    <property type="match status" value="1"/>
</dbReference>
<sequence length="275" mass="30348">MSIKLVAVDMDGTLLNENNILSPRTIKVVKAAKKHGVKIVLCTGRPLTGVTPFLKTLGLTEASDYVITFNGALVQNTATGEILVRHTLSHNQYLELETLARQIGSHLHAEDDQFIYTANRNLSPYTVSESALVNMPIRFRHVDEIDPDKVFSKVMLIDEPAILAEAKMKIPAEFFKRYQFVQSEAYFLEVLNKNAGKGNGLRDLADALNIDQTEVMAIGDQGNDLSMLEYAGFPVAMENAIPELKKIAKVVTKSNREGQDGVAHAIETYAFTPNA</sequence>
<dbReference type="NCBIfam" id="TIGR00099">
    <property type="entry name" value="Cof-subfamily"/>
    <property type="match status" value="1"/>
</dbReference>
<comment type="caution">
    <text evidence="1">The sequence shown here is derived from an EMBL/GenBank/DDBJ whole genome shotgun (WGS) entry which is preliminary data.</text>
</comment>
<dbReference type="SUPFAM" id="SSF56784">
    <property type="entry name" value="HAD-like"/>
    <property type="match status" value="1"/>
</dbReference>
<dbReference type="NCBIfam" id="TIGR01484">
    <property type="entry name" value="HAD-SF-IIB"/>
    <property type="match status" value="1"/>
</dbReference>